<feature type="repeat" description="TPR" evidence="4">
    <location>
        <begin position="106"/>
        <end position="139"/>
    </location>
</feature>
<dbReference type="PANTHER" id="PTHR44835">
    <property type="entry name" value="UDP-N-ACETYLGLUCOSAMINE--PEPTIDE N-ACETYLGLUCOSAMINYLTRANSFERASE SPINDLY-RELATED"/>
    <property type="match status" value="1"/>
</dbReference>
<feature type="repeat" description="TPR" evidence="4">
    <location>
        <begin position="174"/>
        <end position="207"/>
    </location>
</feature>
<dbReference type="SMART" id="SM00671">
    <property type="entry name" value="SEL1"/>
    <property type="match status" value="4"/>
</dbReference>
<evidence type="ECO:0000256" key="2">
    <source>
        <dbReference type="ARBA" id="ARBA00022676"/>
    </source>
</evidence>
<evidence type="ECO:0000256" key="1">
    <source>
        <dbReference type="ARBA" id="ARBA00004922"/>
    </source>
</evidence>
<gene>
    <name evidence="5" type="primary">SPY</name>
    <name evidence="5" type="ORF">SNAT2548_LOCUS24662</name>
</gene>
<dbReference type="PROSITE" id="PS50293">
    <property type="entry name" value="TPR_REGION"/>
    <property type="match status" value="4"/>
</dbReference>
<evidence type="ECO:0000256" key="3">
    <source>
        <dbReference type="ARBA" id="ARBA00022679"/>
    </source>
</evidence>
<dbReference type="Pfam" id="PF13431">
    <property type="entry name" value="TPR_17"/>
    <property type="match status" value="1"/>
</dbReference>
<evidence type="ECO:0000313" key="6">
    <source>
        <dbReference type="Proteomes" id="UP000604046"/>
    </source>
</evidence>
<dbReference type="SMART" id="SM00028">
    <property type="entry name" value="TPR"/>
    <property type="match status" value="6"/>
</dbReference>
<dbReference type="Pfam" id="PF13424">
    <property type="entry name" value="TPR_12"/>
    <property type="match status" value="1"/>
</dbReference>
<proteinExistence type="predicted"/>
<dbReference type="AlphaFoldDB" id="A0A812RSB2"/>
<evidence type="ECO:0000256" key="4">
    <source>
        <dbReference type="PROSITE-ProRule" id="PRU00339"/>
    </source>
</evidence>
<dbReference type="OrthoDB" id="420945at2759"/>
<dbReference type="PANTHER" id="PTHR44835:SF1">
    <property type="entry name" value="PROTEIN O-GLCNAC TRANSFERASE"/>
    <property type="match status" value="1"/>
</dbReference>
<dbReference type="InterPro" id="IPR006597">
    <property type="entry name" value="Sel1-like"/>
</dbReference>
<organism evidence="5 6">
    <name type="scientific">Symbiodinium natans</name>
    <dbReference type="NCBI Taxonomy" id="878477"/>
    <lineage>
        <taxon>Eukaryota</taxon>
        <taxon>Sar</taxon>
        <taxon>Alveolata</taxon>
        <taxon>Dinophyceae</taxon>
        <taxon>Suessiales</taxon>
        <taxon>Symbiodiniaceae</taxon>
        <taxon>Symbiodinium</taxon>
    </lineage>
</organism>
<comment type="pathway">
    <text evidence="1">Protein modification; protein glycosylation.</text>
</comment>
<feature type="repeat" description="TPR" evidence="4">
    <location>
        <begin position="72"/>
        <end position="105"/>
    </location>
</feature>
<keyword evidence="4" id="KW-0802">TPR repeat</keyword>
<dbReference type="InterPro" id="IPR011990">
    <property type="entry name" value="TPR-like_helical_dom_sf"/>
</dbReference>
<feature type="repeat" description="TPR" evidence="4">
    <location>
        <begin position="140"/>
        <end position="173"/>
    </location>
</feature>
<protein>
    <submittedName>
        <fullName evidence="5">SPY protein</fullName>
    </submittedName>
</protein>
<accession>A0A812RSB2</accession>
<keyword evidence="3" id="KW-0808">Transferase</keyword>
<dbReference type="InterPro" id="IPR019734">
    <property type="entry name" value="TPR_rpt"/>
</dbReference>
<dbReference type="Gene3D" id="1.25.40.10">
    <property type="entry name" value="Tetratricopeptide repeat domain"/>
    <property type="match status" value="2"/>
</dbReference>
<name>A0A812RSB2_9DINO</name>
<dbReference type="GO" id="GO:0016757">
    <property type="term" value="F:glycosyltransferase activity"/>
    <property type="evidence" value="ECO:0007669"/>
    <property type="project" value="UniProtKB-KW"/>
</dbReference>
<dbReference type="SUPFAM" id="SSF48452">
    <property type="entry name" value="TPR-like"/>
    <property type="match status" value="1"/>
</dbReference>
<sequence>MSNIGAVCRQQGNYQAAADWYRAALRINPNCETTPMNLAVCLINRGLQIKASDPKGAIRCYTEALVHCPTNANAYYNLGVSYAEMHKYDKALVNYQLTVHFDPRCAEAYNNMGVIFKEQENLDKALKYYHMAIQCNPRFAQTLNNLGVAYTTSGKLTEALEYLSRAVAVAPNYAEAYNNLGWLFWDHGDLAQALRMYERCIELSPTSKNPSQNRHSVSSCT</sequence>
<dbReference type="PROSITE" id="PS50005">
    <property type="entry name" value="TPR"/>
    <property type="match status" value="4"/>
</dbReference>
<reference evidence="5" key="1">
    <citation type="submission" date="2021-02" db="EMBL/GenBank/DDBJ databases">
        <authorList>
            <person name="Dougan E. K."/>
            <person name="Rhodes N."/>
            <person name="Thang M."/>
            <person name="Chan C."/>
        </authorList>
    </citation>
    <scope>NUCLEOTIDE SEQUENCE</scope>
</reference>
<dbReference type="EMBL" id="CAJNDS010002365">
    <property type="protein sequence ID" value="CAE7450765.1"/>
    <property type="molecule type" value="Genomic_DNA"/>
</dbReference>
<keyword evidence="2" id="KW-0328">Glycosyltransferase</keyword>
<keyword evidence="6" id="KW-1185">Reference proteome</keyword>
<dbReference type="Pfam" id="PF00515">
    <property type="entry name" value="TPR_1"/>
    <property type="match status" value="2"/>
</dbReference>
<dbReference type="InterPro" id="IPR051939">
    <property type="entry name" value="Glycosyltr_41/O-GlcNAc_trsf"/>
</dbReference>
<comment type="caution">
    <text evidence="5">The sequence shown here is derived from an EMBL/GenBank/DDBJ whole genome shotgun (WGS) entry which is preliminary data.</text>
</comment>
<dbReference type="Proteomes" id="UP000604046">
    <property type="component" value="Unassembled WGS sequence"/>
</dbReference>
<evidence type="ECO:0000313" key="5">
    <source>
        <dbReference type="EMBL" id="CAE7450765.1"/>
    </source>
</evidence>